<dbReference type="Proteomes" id="UP000198923">
    <property type="component" value="Unassembled WGS sequence"/>
</dbReference>
<name>A0A1G8ISW5_9ACTN</name>
<proteinExistence type="predicted"/>
<gene>
    <name evidence="2" type="ORF">SAMN05421505_1394</name>
</gene>
<accession>A0A1G8ISW5</accession>
<organism evidence="2 3">
    <name type="scientific">Sinosporangium album</name>
    <dbReference type="NCBI Taxonomy" id="504805"/>
    <lineage>
        <taxon>Bacteria</taxon>
        <taxon>Bacillati</taxon>
        <taxon>Actinomycetota</taxon>
        <taxon>Actinomycetes</taxon>
        <taxon>Streptosporangiales</taxon>
        <taxon>Streptosporangiaceae</taxon>
        <taxon>Sinosporangium</taxon>
    </lineage>
</organism>
<keyword evidence="3" id="KW-1185">Reference proteome</keyword>
<dbReference type="AlphaFoldDB" id="A0A1G8ISW5"/>
<evidence type="ECO:0000313" key="3">
    <source>
        <dbReference type="Proteomes" id="UP000198923"/>
    </source>
</evidence>
<dbReference type="SUPFAM" id="SSF53850">
    <property type="entry name" value="Periplasmic binding protein-like II"/>
    <property type="match status" value="1"/>
</dbReference>
<dbReference type="EMBL" id="FNCN01000039">
    <property type="protein sequence ID" value="SDI22125.1"/>
    <property type="molecule type" value="Genomic_DNA"/>
</dbReference>
<dbReference type="STRING" id="504805.SAMN05421505_1394"/>
<reference evidence="2 3" key="1">
    <citation type="submission" date="2016-10" db="EMBL/GenBank/DDBJ databases">
        <authorList>
            <person name="de Groot N.N."/>
        </authorList>
    </citation>
    <scope>NUCLEOTIDE SEQUENCE [LARGE SCALE GENOMIC DNA]</scope>
    <source>
        <strain evidence="2 3">CPCC 201354</strain>
    </source>
</reference>
<evidence type="ECO:0000313" key="2">
    <source>
        <dbReference type="EMBL" id="SDI22125.1"/>
    </source>
</evidence>
<evidence type="ECO:0000259" key="1">
    <source>
        <dbReference type="Pfam" id="PF09084"/>
    </source>
</evidence>
<protein>
    <submittedName>
        <fullName evidence="2">4,5-dihydroxyphthalate decarboxylase</fullName>
    </submittedName>
</protein>
<dbReference type="Pfam" id="PF09084">
    <property type="entry name" value="NMT1"/>
    <property type="match status" value="1"/>
</dbReference>
<sequence>MPSKLPLTLACWDYDRTNALLTGRVRAEGIELNYLPMMMPEPAFRMLRHGEFDIAEMSLSWYARTVTQTSRPFIAIPVFPSRMFRHSCVYVNADSGIKEPEDLKGKRVGCPEYQMTAAVWLKGILADRHGVPVNSVGYLTGGLEQSGRTETPMNLPADIRIEAIGPDQTLSAMLASGEIDALYTAHAPSSFTGDGEGPVRRLWSDPIAVEQHYFAETGIFPIMHVIVIRQDVYEAHRWVARSLMKAFEEARDIARAELFESTALKTMLPWQPLWAEQSRALLGGQFWPYGLRENEKVLDTFLRYSFEQGLSERRLAPEELFAPETLDVAVI</sequence>
<dbReference type="Gene3D" id="3.40.190.10">
    <property type="entry name" value="Periplasmic binding protein-like II"/>
    <property type="match status" value="3"/>
</dbReference>
<dbReference type="InterPro" id="IPR015168">
    <property type="entry name" value="SsuA/THI5"/>
</dbReference>
<feature type="domain" description="SsuA/THI5-like" evidence="1">
    <location>
        <begin position="86"/>
        <end position="127"/>
    </location>
</feature>
<dbReference type="RefSeq" id="WP_093174626.1">
    <property type="nucleotide sequence ID" value="NZ_FNCN01000039.1"/>
</dbReference>